<feature type="transmembrane region" description="Helical" evidence="5">
    <location>
        <begin position="294"/>
        <end position="314"/>
    </location>
</feature>
<dbReference type="PANTHER" id="PTHR43077">
    <property type="entry name" value="TRANSPORT PERMEASE YVFS-RELATED"/>
    <property type="match status" value="1"/>
</dbReference>
<evidence type="ECO:0000313" key="7">
    <source>
        <dbReference type="EMBL" id="OXM13404.1"/>
    </source>
</evidence>
<evidence type="ECO:0000313" key="8">
    <source>
        <dbReference type="Proteomes" id="UP000215145"/>
    </source>
</evidence>
<sequence length="394" mass="41042">MGLFKQKMTFVSVLLVLAVLVVFGAAMMGSVVSIKPKDVPVALVMLDQGADMPGGARLEAGKQLQEQLTGNAKLPFKWTIVKSEQEARAGIDDRTYYGALVLPADLSAGAASLAGPSPKPATVRILTSEGANSQAAAAVKQGLNGAMALASQGMAQSMLQQLSAKSEQLPIGTAKALLAPIVVQEETLHAVGVNNAGGNAPGLLVQIMWMGSLVTAALLFTAGTAAMKSGTGRLSAVLGQPVIGAVIVGIAAAFLVWMASAWYGMELYDAAGAWLFLWLAGMMFYLIQSALLNWLGMAAMPILVLVMFFSMPVLNMAPEFLTEASRDWIYSWTPLRFAAVGLREEMYFGGLDAATANIAVIGSVGGAFLVLLVLAGLRRGKGSSSNLEAATETA</sequence>
<dbReference type="InterPro" id="IPR051328">
    <property type="entry name" value="T7SS_ABC-Transporter"/>
</dbReference>
<comment type="subcellular location">
    <subcellularLocation>
        <location evidence="1">Membrane</location>
        <topology evidence="1">Multi-pass membrane protein</topology>
    </subcellularLocation>
</comment>
<feature type="transmembrane region" description="Helical" evidence="5">
    <location>
        <begin position="356"/>
        <end position="377"/>
    </location>
</feature>
<dbReference type="Gene3D" id="3.40.1710.10">
    <property type="entry name" value="abc type-2 transporter like domain"/>
    <property type="match status" value="1"/>
</dbReference>
<name>A0A229NUB7_9BACL</name>
<evidence type="ECO:0000256" key="5">
    <source>
        <dbReference type="SAM" id="Phobius"/>
    </source>
</evidence>
<feature type="domain" description="ABC-2 type transporter transmembrane" evidence="6">
    <location>
        <begin position="9"/>
        <end position="373"/>
    </location>
</feature>
<dbReference type="GO" id="GO:0140359">
    <property type="term" value="F:ABC-type transporter activity"/>
    <property type="evidence" value="ECO:0007669"/>
    <property type="project" value="InterPro"/>
</dbReference>
<keyword evidence="4 5" id="KW-0472">Membrane</keyword>
<keyword evidence="3 5" id="KW-1133">Transmembrane helix</keyword>
<evidence type="ECO:0000256" key="1">
    <source>
        <dbReference type="ARBA" id="ARBA00004141"/>
    </source>
</evidence>
<comment type="caution">
    <text evidence="7">The sequence shown here is derived from an EMBL/GenBank/DDBJ whole genome shotgun (WGS) entry which is preliminary data.</text>
</comment>
<proteinExistence type="predicted"/>
<evidence type="ECO:0000256" key="3">
    <source>
        <dbReference type="ARBA" id="ARBA00022989"/>
    </source>
</evidence>
<dbReference type="PANTHER" id="PTHR43077:SF5">
    <property type="entry name" value="PHAGE INFECTION PROTEIN"/>
    <property type="match status" value="1"/>
</dbReference>
<dbReference type="OrthoDB" id="2406134at2"/>
<keyword evidence="8" id="KW-1185">Reference proteome</keyword>
<dbReference type="RefSeq" id="WP_089526110.1">
    <property type="nucleotide sequence ID" value="NZ_NMUQ01000003.1"/>
</dbReference>
<gene>
    <name evidence="7" type="ORF">CGZ75_20300</name>
</gene>
<accession>A0A229NUB7</accession>
<evidence type="ECO:0000256" key="4">
    <source>
        <dbReference type="ARBA" id="ARBA00023136"/>
    </source>
</evidence>
<keyword evidence="2 5" id="KW-0812">Transmembrane</keyword>
<feature type="transmembrane region" description="Helical" evidence="5">
    <location>
        <begin position="242"/>
        <end position="265"/>
    </location>
</feature>
<evidence type="ECO:0000256" key="2">
    <source>
        <dbReference type="ARBA" id="ARBA00022692"/>
    </source>
</evidence>
<dbReference type="EMBL" id="NMUQ01000003">
    <property type="protein sequence ID" value="OXM13404.1"/>
    <property type="molecule type" value="Genomic_DNA"/>
</dbReference>
<reference evidence="7 8" key="1">
    <citation type="submission" date="2017-07" db="EMBL/GenBank/DDBJ databases">
        <title>Paenibacillus herberti R33 genome sequencing and assembly.</title>
        <authorList>
            <person name="Su W."/>
        </authorList>
    </citation>
    <scope>NUCLEOTIDE SEQUENCE [LARGE SCALE GENOMIC DNA]</scope>
    <source>
        <strain evidence="7 8">R33</strain>
    </source>
</reference>
<feature type="transmembrane region" description="Helical" evidence="5">
    <location>
        <begin position="271"/>
        <end position="287"/>
    </location>
</feature>
<dbReference type="Pfam" id="PF12698">
    <property type="entry name" value="ABC2_membrane_3"/>
    <property type="match status" value="1"/>
</dbReference>
<dbReference type="AlphaFoldDB" id="A0A229NUB7"/>
<dbReference type="GO" id="GO:0016020">
    <property type="term" value="C:membrane"/>
    <property type="evidence" value="ECO:0007669"/>
    <property type="project" value="UniProtKB-SubCell"/>
</dbReference>
<feature type="transmembrane region" description="Helical" evidence="5">
    <location>
        <begin position="203"/>
        <end position="222"/>
    </location>
</feature>
<dbReference type="Proteomes" id="UP000215145">
    <property type="component" value="Unassembled WGS sequence"/>
</dbReference>
<evidence type="ECO:0000259" key="6">
    <source>
        <dbReference type="Pfam" id="PF12698"/>
    </source>
</evidence>
<dbReference type="InterPro" id="IPR013525">
    <property type="entry name" value="ABC2_TM"/>
</dbReference>
<protein>
    <submittedName>
        <fullName evidence="7">DUF3533 domain-containing protein</fullName>
    </submittedName>
</protein>
<organism evidence="7 8">
    <name type="scientific">Paenibacillus herberti</name>
    <dbReference type="NCBI Taxonomy" id="1619309"/>
    <lineage>
        <taxon>Bacteria</taxon>
        <taxon>Bacillati</taxon>
        <taxon>Bacillota</taxon>
        <taxon>Bacilli</taxon>
        <taxon>Bacillales</taxon>
        <taxon>Paenibacillaceae</taxon>
        <taxon>Paenibacillus</taxon>
    </lineage>
</organism>